<dbReference type="STRING" id="1124188.SAMN05444377_10743"/>
<keyword evidence="3" id="KW-1185">Reference proteome</keyword>
<keyword evidence="1" id="KW-0812">Transmembrane</keyword>
<gene>
    <name evidence="2" type="ORF">SAMN05444377_10743</name>
</gene>
<keyword evidence="1" id="KW-1133">Transmembrane helix</keyword>
<keyword evidence="1" id="KW-0472">Membrane</keyword>
<name>A0A1M5AYE3_9FLAO</name>
<accession>A0A1M5AYE3</accession>
<dbReference type="OrthoDB" id="9760528at2"/>
<evidence type="ECO:0000313" key="3">
    <source>
        <dbReference type="Proteomes" id="UP000184147"/>
    </source>
</evidence>
<dbReference type="GO" id="GO:0015562">
    <property type="term" value="F:efflux transmembrane transporter activity"/>
    <property type="evidence" value="ECO:0007669"/>
    <property type="project" value="InterPro"/>
</dbReference>
<dbReference type="InterPro" id="IPR050739">
    <property type="entry name" value="MFP"/>
</dbReference>
<dbReference type="SUPFAM" id="SSF51230">
    <property type="entry name" value="Single hybrid motif"/>
    <property type="match status" value="1"/>
</dbReference>
<protein>
    <submittedName>
        <fullName evidence="2">Multidrug resistance efflux pump</fullName>
    </submittedName>
</protein>
<organism evidence="2 3">
    <name type="scientific">Flavobacterium fontis</name>
    <dbReference type="NCBI Taxonomy" id="1124188"/>
    <lineage>
        <taxon>Bacteria</taxon>
        <taxon>Pseudomonadati</taxon>
        <taxon>Bacteroidota</taxon>
        <taxon>Flavobacteriia</taxon>
        <taxon>Flavobacteriales</taxon>
        <taxon>Flavobacteriaceae</taxon>
        <taxon>Flavobacterium</taxon>
    </lineage>
</organism>
<dbReference type="PANTHER" id="PTHR30386">
    <property type="entry name" value="MEMBRANE FUSION SUBUNIT OF EMRAB-TOLC MULTIDRUG EFFLUX PUMP"/>
    <property type="match status" value="1"/>
</dbReference>
<dbReference type="EMBL" id="FQVQ01000007">
    <property type="protein sequence ID" value="SHF35245.1"/>
    <property type="molecule type" value="Genomic_DNA"/>
</dbReference>
<proteinExistence type="predicted"/>
<dbReference type="AlphaFoldDB" id="A0A1M5AYE3"/>
<dbReference type="Proteomes" id="UP000184147">
    <property type="component" value="Unassembled WGS sequence"/>
</dbReference>
<evidence type="ECO:0000256" key="1">
    <source>
        <dbReference type="SAM" id="Phobius"/>
    </source>
</evidence>
<reference evidence="2 3" key="1">
    <citation type="submission" date="2016-11" db="EMBL/GenBank/DDBJ databases">
        <authorList>
            <person name="Jaros S."/>
            <person name="Januszkiewicz K."/>
            <person name="Wedrychowicz H."/>
        </authorList>
    </citation>
    <scope>NUCLEOTIDE SEQUENCE [LARGE SCALE GENOMIC DNA]</scope>
    <source>
        <strain evidence="2 3">DSM 25660</strain>
    </source>
</reference>
<dbReference type="RefSeq" id="WP_073363019.1">
    <property type="nucleotide sequence ID" value="NZ_FQVQ01000007.1"/>
</dbReference>
<evidence type="ECO:0000313" key="2">
    <source>
        <dbReference type="EMBL" id="SHF35245.1"/>
    </source>
</evidence>
<dbReference type="Gene3D" id="2.40.50.100">
    <property type="match status" value="1"/>
</dbReference>
<feature type="transmembrane region" description="Helical" evidence="1">
    <location>
        <begin position="31"/>
        <end position="51"/>
    </location>
</feature>
<sequence>MLNLSDKNPITEKIEQYSTVKNLADRPHYKILNRIILWVSIIIVIILFLPWTQNIGGTGSVTTLKPDQRPQTVHNAIAGRIEKWFVKEGDYVKKGDTILFISEIKEDYFDPELVDNTKSQMEAKAMAGESYGDKVVTLGTQIQAIESERNLKLQQAQNKIRQALLKVQSDSMDLEAVKTQLKIANTQFNRAVTLNKEGLKPLTDVEEKRLKLQEVEAKIITQENKFLASKNELINTRVEINRIGAEYAEKASKARSDRFTAMSNQFDTEAQVNKLKNQYTNYRIRNGLYYITAPQNGYVNRALKSGLGETIKEGTEIVSIMPAKYDIAVETYVSPNDIPLIHKGERVRIWFDGWPTIIFSGWPNMSYGTFGGRIVAVENFISSNGKFRVLIAPDPEDQAWPKQISIGSGAQTLALLNNVPVWYEIWRTLNGFPPNYYQPKGGNKGESKTDGKGK</sequence>
<dbReference type="InterPro" id="IPR011053">
    <property type="entry name" value="Single_hybrid_motif"/>
</dbReference>